<dbReference type="InterPro" id="IPR000315">
    <property type="entry name" value="Znf_B-box"/>
</dbReference>
<comment type="caution">
    <text evidence="8">The sequence shown here is derived from an EMBL/GenBank/DDBJ whole genome shotgun (WGS) entry which is preliminary data.</text>
</comment>
<evidence type="ECO:0000259" key="6">
    <source>
        <dbReference type="PROSITE" id="PS50089"/>
    </source>
</evidence>
<dbReference type="GO" id="GO:0008270">
    <property type="term" value="F:zinc ion binding"/>
    <property type="evidence" value="ECO:0007669"/>
    <property type="project" value="UniProtKB-KW"/>
</dbReference>
<feature type="region of interest" description="Disordered" evidence="5">
    <location>
        <begin position="354"/>
        <end position="407"/>
    </location>
</feature>
<keyword evidence="1" id="KW-0479">Metal-binding</keyword>
<dbReference type="PROSITE" id="PS00518">
    <property type="entry name" value="ZF_RING_1"/>
    <property type="match status" value="1"/>
</dbReference>
<evidence type="ECO:0000256" key="1">
    <source>
        <dbReference type="ARBA" id="ARBA00022723"/>
    </source>
</evidence>
<protein>
    <submittedName>
        <fullName evidence="8">Zinc finger protein</fullName>
    </submittedName>
</protein>
<dbReference type="SUPFAM" id="SSF57850">
    <property type="entry name" value="RING/U-box"/>
    <property type="match status" value="1"/>
</dbReference>
<dbReference type="InterPro" id="IPR013083">
    <property type="entry name" value="Znf_RING/FYVE/PHD"/>
</dbReference>
<dbReference type="PANTHER" id="PTHR25462:SF296">
    <property type="entry name" value="MEIOTIC P26, ISOFORM F"/>
    <property type="match status" value="1"/>
</dbReference>
<dbReference type="InterPro" id="IPR001841">
    <property type="entry name" value="Znf_RING"/>
</dbReference>
<name>A0A1X0P2R0_9TRYP</name>
<dbReference type="PROSITE" id="PS50119">
    <property type="entry name" value="ZF_BBOX"/>
    <property type="match status" value="2"/>
</dbReference>
<dbReference type="PANTHER" id="PTHR25462">
    <property type="entry name" value="BONUS, ISOFORM C-RELATED"/>
    <property type="match status" value="1"/>
</dbReference>
<gene>
    <name evidence="8" type="ORF">TM35_000072630</name>
</gene>
<evidence type="ECO:0000256" key="3">
    <source>
        <dbReference type="ARBA" id="ARBA00022833"/>
    </source>
</evidence>
<sequence length="574" mass="63386">MTAALGLNNKEQSHIITCGLCFNVLKDPLTFDCQHSYCAACVRSKIESQHCEGFACPLCNVVYANVTLRNLDKFADGELSSQVELMAGGADAKLICQWCEEAPAVIQCNECMYVYCVECNTAVHKSAAKRGHMTGKIADPHALKGIQKKCSVRGHEEYRAEFYCTVCEEICCAYCLQVGPHKNHENIGIARAASEIRQKMSRDMVVFTQTKARMETQASELNRVTAQYFNSYDSVENIITERFNHFRQQLMQREVELRKTLATLRDSGDASLTSSRKLFLMKLNALNEAMLRFQHMQHGGSDHEVLESRSLVYNYLKNEIPSIVGSGFKISDLGDITISGLDIMLDLQAVHPSGSQSSDAPYALTLNGPPSGGLSTRHPSEAMNEGRRPSVGGNGVPQQIPQHPLHPDTPLRLSFPVDDDVEATVKSDGVLLRCVARGGQTQIGVRSKETMENVACLFPEDGGFVTWRVRLESISESFLGVVEKTDAGSVPDGFYWRPTRSGVFDGRIGRLSPLINQLPVCRNGDVICFTYDIQKGTLRVSVNGNDHSVVLSDVHPRIAACFIFYPGEALTVLF</sequence>
<dbReference type="STRING" id="67003.A0A1X0P2R0"/>
<evidence type="ECO:0000256" key="4">
    <source>
        <dbReference type="PROSITE-ProRule" id="PRU00024"/>
    </source>
</evidence>
<keyword evidence="3" id="KW-0862">Zinc</keyword>
<keyword evidence="2 4" id="KW-0863">Zinc-finger</keyword>
<proteinExistence type="predicted"/>
<reference evidence="8 9" key="1">
    <citation type="submission" date="2017-03" db="EMBL/GenBank/DDBJ databases">
        <title>An alternative strategy for trypanosome survival in the mammalian bloodstream revealed through genome and transcriptome analysis of the ubiquitous bovine parasite Trypanosoma (Megatrypanum) theileri.</title>
        <authorList>
            <person name="Kelly S."/>
            <person name="Ivens A."/>
            <person name="Mott A."/>
            <person name="O'Neill E."/>
            <person name="Emms D."/>
            <person name="Macleod O."/>
            <person name="Voorheis P."/>
            <person name="Matthews J."/>
            <person name="Matthews K."/>
            <person name="Carrington M."/>
        </authorList>
    </citation>
    <scope>NUCLEOTIDE SEQUENCE [LARGE SCALE GENOMIC DNA]</scope>
    <source>
        <strain evidence="8">Edinburgh</strain>
    </source>
</reference>
<dbReference type="Pfam" id="PF15227">
    <property type="entry name" value="zf-C3HC4_4"/>
    <property type="match status" value="1"/>
</dbReference>
<dbReference type="Proteomes" id="UP000192257">
    <property type="component" value="Unassembled WGS sequence"/>
</dbReference>
<keyword evidence="9" id="KW-1185">Reference proteome</keyword>
<evidence type="ECO:0000313" key="8">
    <source>
        <dbReference type="EMBL" id="ORC90839.1"/>
    </source>
</evidence>
<dbReference type="SUPFAM" id="SSF57845">
    <property type="entry name" value="B-box zinc-binding domain"/>
    <property type="match status" value="1"/>
</dbReference>
<feature type="domain" description="B box-type" evidence="7">
    <location>
        <begin position="91"/>
        <end position="137"/>
    </location>
</feature>
<dbReference type="RefSeq" id="XP_028884905.1">
    <property type="nucleotide sequence ID" value="XM_029023709.1"/>
</dbReference>
<dbReference type="GeneID" id="39983489"/>
<dbReference type="Pfam" id="PF22586">
    <property type="entry name" value="ANCHR-like_BBOX"/>
    <property type="match status" value="1"/>
</dbReference>
<dbReference type="Pfam" id="PF00643">
    <property type="entry name" value="zf-B_box"/>
    <property type="match status" value="1"/>
</dbReference>
<dbReference type="VEuPathDB" id="TriTrypDB:TM35_000072630"/>
<accession>A0A1X0P2R0</accession>
<feature type="compositionally biased region" description="Basic and acidic residues" evidence="5">
    <location>
        <begin position="378"/>
        <end position="388"/>
    </location>
</feature>
<dbReference type="CDD" id="cd19756">
    <property type="entry name" value="Bbox2"/>
    <property type="match status" value="1"/>
</dbReference>
<dbReference type="Gene3D" id="3.30.40.10">
    <property type="entry name" value="Zinc/RING finger domain, C3HC4 (zinc finger)"/>
    <property type="match status" value="1"/>
</dbReference>
<evidence type="ECO:0000259" key="7">
    <source>
        <dbReference type="PROSITE" id="PS50119"/>
    </source>
</evidence>
<dbReference type="CDD" id="cd19757">
    <property type="entry name" value="Bbox1"/>
    <property type="match status" value="1"/>
</dbReference>
<dbReference type="SMART" id="SM00336">
    <property type="entry name" value="BBOX"/>
    <property type="match status" value="2"/>
</dbReference>
<feature type="domain" description="RING-type" evidence="6">
    <location>
        <begin position="18"/>
        <end position="60"/>
    </location>
</feature>
<dbReference type="OrthoDB" id="6105938at2759"/>
<organism evidence="8 9">
    <name type="scientific">Trypanosoma theileri</name>
    <dbReference type="NCBI Taxonomy" id="67003"/>
    <lineage>
        <taxon>Eukaryota</taxon>
        <taxon>Discoba</taxon>
        <taxon>Euglenozoa</taxon>
        <taxon>Kinetoplastea</taxon>
        <taxon>Metakinetoplastina</taxon>
        <taxon>Trypanosomatida</taxon>
        <taxon>Trypanosomatidae</taxon>
        <taxon>Trypanosoma</taxon>
    </lineage>
</organism>
<dbReference type="Gene3D" id="3.30.160.60">
    <property type="entry name" value="Classic Zinc Finger"/>
    <property type="match status" value="1"/>
</dbReference>
<dbReference type="EMBL" id="NBCO01000007">
    <property type="protein sequence ID" value="ORC90839.1"/>
    <property type="molecule type" value="Genomic_DNA"/>
</dbReference>
<dbReference type="SMART" id="SM00184">
    <property type="entry name" value="RING"/>
    <property type="match status" value="2"/>
</dbReference>
<evidence type="ECO:0000256" key="2">
    <source>
        <dbReference type="ARBA" id="ARBA00022771"/>
    </source>
</evidence>
<dbReference type="PROSITE" id="PS50089">
    <property type="entry name" value="ZF_RING_2"/>
    <property type="match status" value="1"/>
</dbReference>
<dbReference type="InterPro" id="IPR047153">
    <property type="entry name" value="TRIM45/56/19-like"/>
</dbReference>
<evidence type="ECO:0000313" key="9">
    <source>
        <dbReference type="Proteomes" id="UP000192257"/>
    </source>
</evidence>
<dbReference type="InterPro" id="IPR017907">
    <property type="entry name" value="Znf_RING_CS"/>
</dbReference>
<feature type="domain" description="B box-type" evidence="7">
    <location>
        <begin position="150"/>
        <end position="189"/>
    </location>
</feature>
<evidence type="ECO:0000256" key="5">
    <source>
        <dbReference type="SAM" id="MobiDB-lite"/>
    </source>
</evidence>
<dbReference type="AlphaFoldDB" id="A0A1X0P2R0"/>